<evidence type="ECO:0000313" key="1">
    <source>
        <dbReference type="EMBL" id="NBJ93881.1"/>
    </source>
</evidence>
<proteinExistence type="predicted"/>
<sequence length="60" mass="7242">MGICPNAYYNYKKDRKAGYREQKEKFKNKILQIYHEYSGNPGYRMMRVYLLRAKISLSNT</sequence>
<evidence type="ECO:0000313" key="2">
    <source>
        <dbReference type="Proteomes" id="UP001154420"/>
    </source>
</evidence>
<protein>
    <submittedName>
        <fullName evidence="1">IS3 family transposase</fullName>
    </submittedName>
</protein>
<organism evidence="1 2">
    <name type="scientific">Parablautia muri</name>
    <dbReference type="NCBI Taxonomy" id="2320879"/>
    <lineage>
        <taxon>Bacteria</taxon>
        <taxon>Bacillati</taxon>
        <taxon>Bacillota</taxon>
        <taxon>Clostridia</taxon>
        <taxon>Lachnospirales</taxon>
        <taxon>Lachnospiraceae</taxon>
        <taxon>Parablautia</taxon>
    </lineage>
</organism>
<gene>
    <name evidence="1" type="ORF">D5281_15070</name>
</gene>
<dbReference type="AlphaFoldDB" id="A0A9X5GTD4"/>
<feature type="non-terminal residue" evidence="1">
    <location>
        <position position="60"/>
    </location>
</feature>
<keyword evidence="2" id="KW-1185">Reference proteome</keyword>
<dbReference type="EMBL" id="QZDT01000026">
    <property type="protein sequence ID" value="NBJ93881.1"/>
    <property type="molecule type" value="Genomic_DNA"/>
</dbReference>
<comment type="caution">
    <text evidence="1">The sequence shown here is derived from an EMBL/GenBank/DDBJ whole genome shotgun (WGS) entry which is preliminary data.</text>
</comment>
<accession>A0A9X5GTD4</accession>
<dbReference type="Proteomes" id="UP001154420">
    <property type="component" value="Unassembled WGS sequence"/>
</dbReference>
<name>A0A9X5GTD4_9FIRM</name>
<reference evidence="1" key="1">
    <citation type="submission" date="2018-09" db="EMBL/GenBank/DDBJ databases">
        <title>Murine metabolic-syndrome-specific gut microbial biobank.</title>
        <authorList>
            <person name="Liu C."/>
        </authorList>
    </citation>
    <scope>NUCLEOTIDE SEQUENCE</scope>
    <source>
        <strain evidence="1">D42-62</strain>
    </source>
</reference>